<proteinExistence type="inferred from homology"/>
<dbReference type="EMBL" id="JBBUTH010000007">
    <property type="protein sequence ID" value="MEK8051201.1"/>
    <property type="molecule type" value="Genomic_DNA"/>
</dbReference>
<keyword evidence="2" id="KW-0732">Signal</keyword>
<dbReference type="Gene3D" id="3.40.190.10">
    <property type="entry name" value="Periplasmic binding protein-like II"/>
    <property type="match status" value="1"/>
</dbReference>
<gene>
    <name evidence="3" type="ORF">AACH10_13205</name>
</gene>
<comment type="caution">
    <text evidence="3">The sequence shown here is derived from an EMBL/GenBank/DDBJ whole genome shotgun (WGS) entry which is preliminary data.</text>
</comment>
<keyword evidence="4" id="KW-1185">Reference proteome</keyword>
<dbReference type="InterPro" id="IPR042100">
    <property type="entry name" value="Bug_dom1"/>
</dbReference>
<dbReference type="InterPro" id="IPR005064">
    <property type="entry name" value="BUG"/>
</dbReference>
<feature type="chain" id="PRO_5046356000" evidence="2">
    <location>
        <begin position="36"/>
        <end position="333"/>
    </location>
</feature>
<name>A0ABU9CHI9_9BURK</name>
<organism evidence="3 4">
    <name type="scientific">Pseudaquabacterium inlustre</name>
    <dbReference type="NCBI Taxonomy" id="2984192"/>
    <lineage>
        <taxon>Bacteria</taxon>
        <taxon>Pseudomonadati</taxon>
        <taxon>Pseudomonadota</taxon>
        <taxon>Betaproteobacteria</taxon>
        <taxon>Burkholderiales</taxon>
        <taxon>Sphaerotilaceae</taxon>
        <taxon>Pseudaquabacterium</taxon>
    </lineage>
</organism>
<dbReference type="PANTHER" id="PTHR42928:SF5">
    <property type="entry name" value="BLR1237 PROTEIN"/>
    <property type="match status" value="1"/>
</dbReference>
<dbReference type="SUPFAM" id="SSF53850">
    <property type="entry name" value="Periplasmic binding protein-like II"/>
    <property type="match status" value="1"/>
</dbReference>
<dbReference type="PIRSF" id="PIRSF017082">
    <property type="entry name" value="YflP"/>
    <property type="match status" value="1"/>
</dbReference>
<evidence type="ECO:0000313" key="3">
    <source>
        <dbReference type="EMBL" id="MEK8051201.1"/>
    </source>
</evidence>
<protein>
    <submittedName>
        <fullName evidence="3">Tripartite tricarboxylate transporter substrate-binding protein</fullName>
    </submittedName>
</protein>
<evidence type="ECO:0000313" key="4">
    <source>
        <dbReference type="Proteomes" id="UP001365405"/>
    </source>
</evidence>
<evidence type="ECO:0000256" key="2">
    <source>
        <dbReference type="SAM" id="SignalP"/>
    </source>
</evidence>
<dbReference type="PROSITE" id="PS51318">
    <property type="entry name" value="TAT"/>
    <property type="match status" value="1"/>
</dbReference>
<accession>A0ABU9CHI9</accession>
<dbReference type="Gene3D" id="3.40.190.150">
    <property type="entry name" value="Bordetella uptake gene, domain 1"/>
    <property type="match status" value="1"/>
</dbReference>
<feature type="signal peptide" evidence="2">
    <location>
        <begin position="1"/>
        <end position="35"/>
    </location>
</feature>
<evidence type="ECO:0000256" key="1">
    <source>
        <dbReference type="ARBA" id="ARBA00006987"/>
    </source>
</evidence>
<dbReference type="PANTHER" id="PTHR42928">
    <property type="entry name" value="TRICARBOXYLATE-BINDING PROTEIN"/>
    <property type="match status" value="1"/>
</dbReference>
<comment type="similarity">
    <text evidence="1">Belongs to the UPF0065 (bug) family.</text>
</comment>
<dbReference type="InterPro" id="IPR006311">
    <property type="entry name" value="TAT_signal"/>
</dbReference>
<sequence>MTQTLKTTRRATRRAITLALLSAAAAALAPATALAQSDAKPIRFVLPNATGSGVDAITRAAQPALAKALGRPVVVDNQPGAGGIVGLQAIARSAPDGSTLGVVSNNVVIFPSVLKSMPFDIPGDFTPIAVVGSTPVVLVVNAKVPAANAKEFVALLLQRKGDLTYGSGGNGTILHLAGQQFLEESHTTARHIPYKGVGPMVTDLIGGQIDFAVVALPSVQQHLASGALKAIGMGTAQRVAAAPNIPTMTEQGLPGYVVEAWFAVIGPKGLPAAEVQRAHAAVVAAFNDPATKEAMAKQGNVINVGAPDKAMPFFRAELARYAQLVKKAGVEAQ</sequence>
<dbReference type="Proteomes" id="UP001365405">
    <property type="component" value="Unassembled WGS sequence"/>
</dbReference>
<reference evidence="3 4" key="1">
    <citation type="submission" date="2024-04" db="EMBL/GenBank/DDBJ databases">
        <title>Novel species of the genus Ideonella isolated from streams.</title>
        <authorList>
            <person name="Lu H."/>
        </authorList>
    </citation>
    <scope>NUCLEOTIDE SEQUENCE [LARGE SCALE GENOMIC DNA]</scope>
    <source>
        <strain evidence="3 4">DXS22W</strain>
    </source>
</reference>
<dbReference type="Pfam" id="PF03401">
    <property type="entry name" value="TctC"/>
    <property type="match status" value="1"/>
</dbReference>
<dbReference type="RefSeq" id="WP_341410891.1">
    <property type="nucleotide sequence ID" value="NZ_JBBUTH010000007.1"/>
</dbReference>